<evidence type="ECO:0000256" key="1">
    <source>
        <dbReference type="ARBA" id="ARBA00000085"/>
    </source>
</evidence>
<gene>
    <name evidence="9" type="ORF">EQU24_12605</name>
</gene>
<evidence type="ECO:0000256" key="2">
    <source>
        <dbReference type="ARBA" id="ARBA00012438"/>
    </source>
</evidence>
<keyword evidence="7" id="KW-0812">Transmembrane</keyword>
<name>A0A4P9UR07_METBY</name>
<feature type="coiled-coil region" evidence="6">
    <location>
        <begin position="575"/>
        <end position="606"/>
    </location>
</feature>
<dbReference type="Gene3D" id="3.30.565.10">
    <property type="entry name" value="Histidine kinase-like ATPase, C-terminal domain"/>
    <property type="match status" value="1"/>
</dbReference>
<evidence type="ECO:0000313" key="10">
    <source>
        <dbReference type="Proteomes" id="UP000305881"/>
    </source>
</evidence>
<evidence type="ECO:0000256" key="6">
    <source>
        <dbReference type="SAM" id="Coils"/>
    </source>
</evidence>
<keyword evidence="7" id="KW-1133">Transmembrane helix</keyword>
<accession>A0A4P9UR07</accession>
<evidence type="ECO:0000256" key="5">
    <source>
        <dbReference type="ARBA" id="ARBA00022777"/>
    </source>
</evidence>
<dbReference type="PANTHER" id="PTHR42878">
    <property type="entry name" value="TWO-COMPONENT HISTIDINE KINASE"/>
    <property type="match status" value="1"/>
</dbReference>
<dbReference type="Gene3D" id="1.10.287.130">
    <property type="match status" value="1"/>
</dbReference>
<dbReference type="PANTHER" id="PTHR42878:SF15">
    <property type="entry name" value="BACTERIOPHYTOCHROME"/>
    <property type="match status" value="1"/>
</dbReference>
<dbReference type="Pfam" id="PF00512">
    <property type="entry name" value="HisKA"/>
    <property type="match status" value="1"/>
</dbReference>
<comment type="catalytic activity">
    <reaction evidence="1">
        <text>ATP + protein L-histidine = ADP + protein N-phospho-L-histidine.</text>
        <dbReference type="EC" id="2.7.13.3"/>
    </reaction>
</comment>
<dbReference type="EC" id="2.7.13.3" evidence="2"/>
<dbReference type="KEGG" id="mbur:EQU24_12605"/>
<keyword evidence="7" id="KW-0472">Membrane</keyword>
<dbReference type="InterPro" id="IPR003594">
    <property type="entry name" value="HATPase_dom"/>
</dbReference>
<protein>
    <recommendedName>
        <fullName evidence="2">histidine kinase</fullName>
        <ecNumber evidence="2">2.7.13.3</ecNumber>
    </recommendedName>
</protein>
<dbReference type="STRING" id="675511.GCA_000341735_00521"/>
<dbReference type="Gene3D" id="3.40.190.10">
    <property type="entry name" value="Periplasmic binding protein-like II"/>
    <property type="match status" value="2"/>
</dbReference>
<feature type="transmembrane region" description="Helical" evidence="7">
    <location>
        <begin position="384"/>
        <end position="406"/>
    </location>
</feature>
<dbReference type="InterPro" id="IPR036097">
    <property type="entry name" value="HisK_dim/P_sf"/>
</dbReference>
<dbReference type="SMART" id="SM00388">
    <property type="entry name" value="HisKA"/>
    <property type="match status" value="1"/>
</dbReference>
<dbReference type="SUPFAM" id="SSF55781">
    <property type="entry name" value="GAF domain-like"/>
    <property type="match status" value="1"/>
</dbReference>
<dbReference type="SMART" id="SM00387">
    <property type="entry name" value="HATPase_c"/>
    <property type="match status" value="1"/>
</dbReference>
<dbReference type="Gene3D" id="3.30.450.40">
    <property type="match status" value="1"/>
</dbReference>
<dbReference type="InterPro" id="IPR004358">
    <property type="entry name" value="Sig_transdc_His_kin-like_C"/>
</dbReference>
<proteinExistence type="predicted"/>
<dbReference type="GO" id="GO:0000156">
    <property type="term" value="F:phosphorelay response regulator activity"/>
    <property type="evidence" value="ECO:0007669"/>
    <property type="project" value="TreeGrafter"/>
</dbReference>
<dbReference type="InterPro" id="IPR005467">
    <property type="entry name" value="His_kinase_dom"/>
</dbReference>
<keyword evidence="3" id="KW-0597">Phosphoprotein</keyword>
<dbReference type="EMBL" id="CP035467">
    <property type="protein sequence ID" value="QCW82983.1"/>
    <property type="molecule type" value="Genomic_DNA"/>
</dbReference>
<organism evidence="9 10">
    <name type="scientific">Methylotuvimicrobium buryatense</name>
    <name type="common">Methylomicrobium buryatense</name>
    <dbReference type="NCBI Taxonomy" id="95641"/>
    <lineage>
        <taxon>Bacteria</taxon>
        <taxon>Pseudomonadati</taxon>
        <taxon>Pseudomonadota</taxon>
        <taxon>Gammaproteobacteria</taxon>
        <taxon>Methylococcales</taxon>
        <taxon>Methylococcaceae</taxon>
        <taxon>Methylotuvimicrobium</taxon>
    </lineage>
</organism>
<dbReference type="InterPro" id="IPR029016">
    <property type="entry name" value="GAF-like_dom_sf"/>
</dbReference>
<dbReference type="SUPFAM" id="SSF55874">
    <property type="entry name" value="ATPase domain of HSP90 chaperone/DNA topoisomerase II/histidine kinase"/>
    <property type="match status" value="1"/>
</dbReference>
<dbReference type="GO" id="GO:0000155">
    <property type="term" value="F:phosphorelay sensor kinase activity"/>
    <property type="evidence" value="ECO:0007669"/>
    <property type="project" value="InterPro"/>
</dbReference>
<keyword evidence="6" id="KW-0175">Coiled coil</keyword>
<evidence type="ECO:0000259" key="8">
    <source>
        <dbReference type="PROSITE" id="PS50109"/>
    </source>
</evidence>
<dbReference type="GO" id="GO:0030295">
    <property type="term" value="F:protein kinase activator activity"/>
    <property type="evidence" value="ECO:0007669"/>
    <property type="project" value="TreeGrafter"/>
</dbReference>
<evidence type="ECO:0000256" key="7">
    <source>
        <dbReference type="SAM" id="Phobius"/>
    </source>
</evidence>
<dbReference type="GO" id="GO:0007234">
    <property type="term" value="P:osmosensory signaling via phosphorelay pathway"/>
    <property type="evidence" value="ECO:0007669"/>
    <property type="project" value="TreeGrafter"/>
</dbReference>
<evidence type="ECO:0000256" key="4">
    <source>
        <dbReference type="ARBA" id="ARBA00022679"/>
    </source>
</evidence>
<keyword evidence="5" id="KW-0418">Kinase</keyword>
<dbReference type="AlphaFoldDB" id="A0A4P9UR07"/>
<dbReference type="OrthoDB" id="9808408at2"/>
<dbReference type="Pfam" id="PF12974">
    <property type="entry name" value="Phosphonate-bd"/>
    <property type="match status" value="1"/>
</dbReference>
<evidence type="ECO:0000256" key="3">
    <source>
        <dbReference type="ARBA" id="ARBA00022553"/>
    </source>
</evidence>
<reference evidence="10" key="1">
    <citation type="journal article" date="2019" name="J. Bacteriol.">
        <title>A Mutagenic Screen Identifies a TonB-Dependent Receptor Required for the Lanthanide Metal Switch in the Type I Methanotroph 'Methylotuvimicrobium buryatense' 5GB1C.</title>
        <authorList>
            <person name="Groom J.D."/>
            <person name="Ford S.M."/>
            <person name="Pesesky M.W."/>
            <person name="Lidstrom M.E."/>
        </authorList>
    </citation>
    <scope>NUCLEOTIDE SEQUENCE [LARGE SCALE GENOMIC DNA]</scope>
    <source>
        <strain evidence="10">5GB1C</strain>
    </source>
</reference>
<dbReference type="PROSITE" id="PS50109">
    <property type="entry name" value="HIS_KIN"/>
    <property type="match status" value="1"/>
</dbReference>
<dbReference type="SUPFAM" id="SSF53850">
    <property type="entry name" value="Periplasmic binding protein-like II"/>
    <property type="match status" value="1"/>
</dbReference>
<dbReference type="InterPro" id="IPR003661">
    <property type="entry name" value="HisK_dim/P_dom"/>
</dbReference>
<dbReference type="InterPro" id="IPR050351">
    <property type="entry name" value="BphY/WalK/GraS-like"/>
</dbReference>
<dbReference type="PRINTS" id="PR00344">
    <property type="entry name" value="BCTRLSENSOR"/>
</dbReference>
<dbReference type="SUPFAM" id="SSF47384">
    <property type="entry name" value="Homodimeric domain of signal transducing histidine kinase"/>
    <property type="match status" value="1"/>
</dbReference>
<evidence type="ECO:0000313" key="9">
    <source>
        <dbReference type="EMBL" id="QCW82983.1"/>
    </source>
</evidence>
<dbReference type="Pfam" id="PF02518">
    <property type="entry name" value="HATPase_c"/>
    <property type="match status" value="1"/>
</dbReference>
<dbReference type="Proteomes" id="UP000305881">
    <property type="component" value="Chromosome"/>
</dbReference>
<feature type="domain" description="Histidine kinase" evidence="8">
    <location>
        <begin position="609"/>
        <end position="824"/>
    </location>
</feature>
<dbReference type="InterPro" id="IPR036890">
    <property type="entry name" value="HATPase_C_sf"/>
</dbReference>
<keyword evidence="10" id="KW-1185">Reference proteome</keyword>
<keyword evidence="4" id="KW-0808">Transferase</keyword>
<dbReference type="CDD" id="cd00082">
    <property type="entry name" value="HisKA"/>
    <property type="match status" value="1"/>
</dbReference>
<sequence>MVNFMKVWGVASEDVGSRDRCRQASMDGFTAVLDRHTPYLLFLDWFSIKRAYEFPGTDVCWMQDGPMKKYAGICKNASCCVGLAFLCVLFESTVLAEPLKIGVLAYRSKDYIQKQYQPLADILNQAIPDCEFSVEAMNYEELEQAVATRQIDFILTNPSHYWLMAYRSGLSAPLATLVKSEGGQALSAFGGVIFTLTDRKELQHLSDLRGKTVAVATTRSLGGYQMQAHELMKNNLYAGQDFKPFVTGMPHDRVIEAVFNGDAEVGFVRSGVLESMALQGKLDLARVQVLNRQDLPDFPAAISTRLFPEWPIASLPHINETLARRVVAALFLLTDNPEVTRQLAIRGFTIPADYTAVADLLRDLRLPPFDSPPRFTLEDVWRRYSLLIISAVVIAALISLLSLSLWRVNKKLQAERRLVLQKSELLTQTRNTLEAIIKGTSSVVGETFFASLVECLANVLNMRFAFVAEIDSGDIRKARTIAFWNGEMVGENFSYDICGTPCENVIKKRISVFSEKVAEYFPDDVWLKQNAVESYVGIPLSDSQGQFLGHMGLMDVKPIDNPEFLLSLLKVFATRAASEMERRRATEQLERKTEALQQSNADLEQFAYSVSHDMRQPLRSIIGHLQFLANDLKGKLDEDGQLNFNFVLEGAKRMDAMIMSLLEFSRVGRKTEAMRRVDSLEVLNESLVVLAAIINESKAIIDIDGEWPQVYASPDEMIRLFQNLIGNAVKYCEGHKPHLEIASKRDNSIWQVRIKDNGIGIDPAQIDRLFAFFSRLQPRTRFEGTGMGLALCRRIVEHHGGRIWAESKGEGYGSLFAFEIPLEPPSIDSKA</sequence>